<dbReference type="EMBL" id="FNTI01000001">
    <property type="protein sequence ID" value="SED58725.1"/>
    <property type="molecule type" value="Genomic_DNA"/>
</dbReference>
<sequence>MCNEHSPQIHADEWVQVKSKEEILATLDANGRLDELPFMPEMLKYCGARVKVGKRAHKTCDPALGIGGRKMANTVHLSNIRCNGAAHDGCEAGCLIFWKEEWLNPISSQPAKVDAAAAPLAPTSAAGCTEDVLHSSIRVPMAPGETEQLYVCQNTQIKFATQPLPWWDVRQYIEDYTSGNVRLTELAIGLLYSMYRTVAEAGVGVGFAMRWAYDQFQRAIGGVPYPIRPYGVPKGTPVPRATLDLEVGEKVRVKPYKEILKTLDSTYRNRGLYFDAEMVPFTEREYEVERRQKQIIDEASGKMIRFKTDAIILKDAVCEARYAICRRFCPRAIYPYWREIWLERVPKAMVKADSPQIPARTIILAEPGADKYFTENKAYAGLGRASLHSGVIFIAARGANIFVQLASTILLARVLSPHDFGLVAMVVALVGFAPMLIDLGTSEASTQKTHITQADISALFWLNIAIALVLTVLLAGGSSAVAVFFGEPSLTGIALVLSATFILTALSTQHYALMRRAMQFRHIAMIDISANLIGSIVSVAMALTGWGYWSLVAKPVVTAALTVVFVWMSCHWVPGRPRFSSDVKELVGFGLGVTGFTMTDYLAKSADRIAIGYFLGAGPLGYFQNAFTIYSNVLSILTEPLHNIAASSLSKLRNDIDELKRSWTMALSSLSFFSAPAFAVLAVTGQDFVVLLLGQKWAPAGPLLCIFAVRGIAHGVERTMGWIHVAAGRADRWMWWGAFSAVFQLLALAAGLPFGITGVAIAYTIAMFALFVPALVYAGRPVGIGTRDVLQAVGPQTIAALAAVAVGFVVQQEFLGELSQFMRVFLSAMVCAAAYFAVVIGIFGVTDPLRLVFSVLRDFRAARSPAST</sequence>
<gene>
    <name evidence="8" type="ORF">SAMN05444171_4528</name>
</gene>
<comment type="subcellular location">
    <subcellularLocation>
        <location evidence="1">Cell membrane</location>
        <topology evidence="1">Multi-pass membrane protein</topology>
    </subcellularLocation>
</comment>
<comment type="similarity">
    <text evidence="2">Belongs to the polysaccharide synthase family.</text>
</comment>
<keyword evidence="6 7" id="KW-0472">Membrane</keyword>
<dbReference type="GO" id="GO:0005886">
    <property type="term" value="C:plasma membrane"/>
    <property type="evidence" value="ECO:0007669"/>
    <property type="project" value="UniProtKB-SubCell"/>
</dbReference>
<evidence type="ECO:0000256" key="3">
    <source>
        <dbReference type="ARBA" id="ARBA00022475"/>
    </source>
</evidence>
<name>A0A1M7BP51_9BRAD</name>
<feature type="transmembrane region" description="Helical" evidence="7">
    <location>
        <begin position="789"/>
        <end position="810"/>
    </location>
</feature>
<dbReference type="InterPro" id="IPR050833">
    <property type="entry name" value="Poly_Biosynth_Transport"/>
</dbReference>
<keyword evidence="4 7" id="KW-0812">Transmembrane</keyword>
<dbReference type="Pfam" id="PF13440">
    <property type="entry name" value="Polysacc_synt_3"/>
    <property type="match status" value="1"/>
</dbReference>
<evidence type="ECO:0000256" key="6">
    <source>
        <dbReference type="ARBA" id="ARBA00023136"/>
    </source>
</evidence>
<feature type="transmembrane region" description="Helical" evidence="7">
    <location>
        <begin position="458"/>
        <end position="484"/>
    </location>
</feature>
<reference evidence="8 9" key="1">
    <citation type="submission" date="2016-10" db="EMBL/GenBank/DDBJ databases">
        <authorList>
            <person name="de Groot N.N."/>
        </authorList>
    </citation>
    <scope>NUCLEOTIDE SEQUENCE [LARGE SCALE GENOMIC DNA]</scope>
    <source>
        <strain evidence="8 9">GAS522</strain>
    </source>
</reference>
<feature type="transmembrane region" description="Helical" evidence="7">
    <location>
        <begin position="733"/>
        <end position="754"/>
    </location>
</feature>
<feature type="transmembrane region" description="Helical" evidence="7">
    <location>
        <begin position="555"/>
        <end position="574"/>
    </location>
</feature>
<feature type="transmembrane region" description="Helical" evidence="7">
    <location>
        <begin position="528"/>
        <end position="549"/>
    </location>
</feature>
<feature type="transmembrane region" description="Helical" evidence="7">
    <location>
        <begin position="663"/>
        <end position="685"/>
    </location>
</feature>
<evidence type="ECO:0000256" key="7">
    <source>
        <dbReference type="SAM" id="Phobius"/>
    </source>
</evidence>
<dbReference type="RefSeq" id="WP_244525165.1">
    <property type="nucleotide sequence ID" value="NZ_FNTI01000001.1"/>
</dbReference>
<proteinExistence type="inferred from homology"/>
<feature type="transmembrane region" description="Helical" evidence="7">
    <location>
        <begin position="822"/>
        <end position="845"/>
    </location>
</feature>
<feature type="transmembrane region" description="Helical" evidence="7">
    <location>
        <begin position="760"/>
        <end position="777"/>
    </location>
</feature>
<feature type="transmembrane region" description="Helical" evidence="7">
    <location>
        <begin position="420"/>
        <end position="437"/>
    </location>
</feature>
<dbReference type="AlphaFoldDB" id="A0A1M7BP51"/>
<accession>A0A1M7BP51</accession>
<evidence type="ECO:0000313" key="9">
    <source>
        <dbReference type="Proteomes" id="UP000183208"/>
    </source>
</evidence>
<evidence type="ECO:0000256" key="4">
    <source>
        <dbReference type="ARBA" id="ARBA00022692"/>
    </source>
</evidence>
<dbReference type="PANTHER" id="PTHR30250">
    <property type="entry name" value="PST FAMILY PREDICTED COLANIC ACID TRANSPORTER"/>
    <property type="match status" value="1"/>
</dbReference>
<dbReference type="Proteomes" id="UP000183208">
    <property type="component" value="Unassembled WGS sequence"/>
</dbReference>
<keyword evidence="3" id="KW-1003">Cell membrane</keyword>
<dbReference type="PANTHER" id="PTHR30250:SF10">
    <property type="entry name" value="LIPOPOLYSACCHARIDE BIOSYNTHESIS PROTEIN WZXC"/>
    <property type="match status" value="1"/>
</dbReference>
<dbReference type="CDD" id="cd13127">
    <property type="entry name" value="MATE_tuaB_like"/>
    <property type="match status" value="1"/>
</dbReference>
<organism evidence="8 9">
    <name type="scientific">Bradyrhizobium lablabi</name>
    <dbReference type="NCBI Taxonomy" id="722472"/>
    <lineage>
        <taxon>Bacteria</taxon>
        <taxon>Pseudomonadati</taxon>
        <taxon>Pseudomonadota</taxon>
        <taxon>Alphaproteobacteria</taxon>
        <taxon>Hyphomicrobiales</taxon>
        <taxon>Nitrobacteraceae</taxon>
        <taxon>Bradyrhizobium</taxon>
    </lineage>
</organism>
<evidence type="ECO:0000313" key="8">
    <source>
        <dbReference type="EMBL" id="SED58725.1"/>
    </source>
</evidence>
<evidence type="ECO:0000256" key="2">
    <source>
        <dbReference type="ARBA" id="ARBA00007430"/>
    </source>
</evidence>
<feature type="transmembrane region" description="Helical" evidence="7">
    <location>
        <begin position="490"/>
        <end position="507"/>
    </location>
</feature>
<keyword evidence="5 7" id="KW-1133">Transmembrane helix</keyword>
<feature type="transmembrane region" description="Helical" evidence="7">
    <location>
        <begin position="697"/>
        <end position="713"/>
    </location>
</feature>
<evidence type="ECO:0000256" key="5">
    <source>
        <dbReference type="ARBA" id="ARBA00022989"/>
    </source>
</evidence>
<protein>
    <submittedName>
        <fullName evidence="8">Membrane protein involved in the export of O-antigen and teichoic acid</fullName>
    </submittedName>
</protein>
<evidence type="ECO:0000256" key="1">
    <source>
        <dbReference type="ARBA" id="ARBA00004651"/>
    </source>
</evidence>